<proteinExistence type="predicted"/>
<feature type="region of interest" description="Disordered" evidence="1">
    <location>
        <begin position="1"/>
        <end position="55"/>
    </location>
</feature>
<feature type="compositionally biased region" description="Polar residues" evidence="1">
    <location>
        <begin position="12"/>
        <end position="28"/>
    </location>
</feature>
<dbReference type="EMBL" id="QXFV01002047">
    <property type="protein sequence ID" value="KAE8993739.1"/>
    <property type="molecule type" value="Genomic_DNA"/>
</dbReference>
<dbReference type="AlphaFoldDB" id="A0A6A4DE04"/>
<accession>A0A6A4DE04</accession>
<sequence>MNLMEKEEPGAVNNTVETGSVETGQSVPTKKRNRKKNKKKKNKKKTVAKGNVPTPSLAHLVGNVTMWNVPKGAPPLRDDTAFNTVEFMNLLDDYLERENKEKHSSDRLSVVDLFVIHIMKSLNRLRGLILAHKLTIEVHYGVIKAVRGEVADDPVNEKMLARIALMRPRTMSWSNLVDYFLPEDFHDIARRCSMYDRCVHYGFSMNWTTQVVGASIIDFDPGNSKRLIDDVLGAAFGFENELMPKPLPTILKGRGLDK</sequence>
<dbReference type="Proteomes" id="UP000434957">
    <property type="component" value="Unassembled WGS sequence"/>
</dbReference>
<gene>
    <name evidence="3" type="ORF">PR001_g20587</name>
    <name evidence="2" type="ORF">PR002_g21135</name>
    <name evidence="4" type="ORF">PR003_g21462</name>
</gene>
<feature type="compositionally biased region" description="Basic residues" evidence="1">
    <location>
        <begin position="29"/>
        <end position="47"/>
    </location>
</feature>
<dbReference type="Proteomes" id="UP000429607">
    <property type="component" value="Unassembled WGS sequence"/>
</dbReference>
<evidence type="ECO:0000313" key="6">
    <source>
        <dbReference type="Proteomes" id="UP000434957"/>
    </source>
</evidence>
<reference evidence="4 6" key="1">
    <citation type="submission" date="2018-08" db="EMBL/GenBank/DDBJ databases">
        <title>Genomic investigation of the strawberry pathogen Phytophthora fragariae indicates pathogenicity is determined by transcriptional variation in three key races.</title>
        <authorList>
            <person name="Adams T.M."/>
            <person name="Armitage A.D."/>
            <person name="Sobczyk M.K."/>
            <person name="Bates H.J."/>
            <person name="Dunwell J.M."/>
            <person name="Nellist C.F."/>
            <person name="Harrison R.J."/>
        </authorList>
    </citation>
    <scope>NUCLEOTIDE SEQUENCE [LARGE SCALE GENOMIC DNA]</scope>
    <source>
        <strain evidence="3 5">SCRP249</strain>
        <strain evidence="2 7">SCRP324</strain>
        <strain evidence="4 6">SCRP333</strain>
    </source>
</reference>
<evidence type="ECO:0000313" key="4">
    <source>
        <dbReference type="EMBL" id="KAE9305550.1"/>
    </source>
</evidence>
<dbReference type="EMBL" id="QXFU01002096">
    <property type="protein sequence ID" value="KAE8990501.1"/>
    <property type="molecule type" value="Genomic_DNA"/>
</dbReference>
<evidence type="ECO:0000313" key="5">
    <source>
        <dbReference type="Proteomes" id="UP000429607"/>
    </source>
</evidence>
<organism evidence="4 6">
    <name type="scientific">Phytophthora rubi</name>
    <dbReference type="NCBI Taxonomy" id="129364"/>
    <lineage>
        <taxon>Eukaryota</taxon>
        <taxon>Sar</taxon>
        <taxon>Stramenopiles</taxon>
        <taxon>Oomycota</taxon>
        <taxon>Peronosporomycetes</taxon>
        <taxon>Peronosporales</taxon>
        <taxon>Peronosporaceae</taxon>
        <taxon>Phytophthora</taxon>
    </lineage>
</organism>
<dbReference type="Proteomes" id="UP000435112">
    <property type="component" value="Unassembled WGS sequence"/>
</dbReference>
<comment type="caution">
    <text evidence="4">The sequence shown here is derived from an EMBL/GenBank/DDBJ whole genome shotgun (WGS) entry which is preliminary data.</text>
</comment>
<name>A0A6A4DE04_9STRA</name>
<protein>
    <submittedName>
        <fullName evidence="4">Uncharacterized protein</fullName>
    </submittedName>
</protein>
<evidence type="ECO:0000313" key="3">
    <source>
        <dbReference type="EMBL" id="KAE8993739.1"/>
    </source>
</evidence>
<dbReference type="OrthoDB" id="97095at2759"/>
<evidence type="ECO:0000313" key="7">
    <source>
        <dbReference type="Proteomes" id="UP000435112"/>
    </source>
</evidence>
<evidence type="ECO:0000256" key="1">
    <source>
        <dbReference type="SAM" id="MobiDB-lite"/>
    </source>
</evidence>
<dbReference type="EMBL" id="QXFT01002018">
    <property type="protein sequence ID" value="KAE9305550.1"/>
    <property type="molecule type" value="Genomic_DNA"/>
</dbReference>
<evidence type="ECO:0000313" key="2">
    <source>
        <dbReference type="EMBL" id="KAE8990501.1"/>
    </source>
</evidence>
<keyword evidence="6" id="KW-1185">Reference proteome</keyword>